<keyword evidence="5" id="KW-0813">Transport</keyword>
<dbReference type="PANTHER" id="PTHR46080:SF3">
    <property type="entry name" value="MITOCHONDRIAL SUBSTRATE CARRIER FAMILY PROTEIN"/>
    <property type="match status" value="1"/>
</dbReference>
<evidence type="ECO:0000256" key="2">
    <source>
        <dbReference type="ARBA" id="ARBA00022692"/>
    </source>
</evidence>
<proteinExistence type="inferred from homology"/>
<evidence type="ECO:0000256" key="3">
    <source>
        <dbReference type="ARBA" id="ARBA00023136"/>
    </source>
</evidence>
<feature type="repeat" description="Solcar" evidence="4">
    <location>
        <begin position="134"/>
        <end position="227"/>
    </location>
</feature>
<sequence>MGSTEIARPDVPSFYETEISWDNLDEMLWIQIFLFRAFMPPGVGIFSGVTLALYPLSVIKTRMQVASKDAVQKNVFSAFRNIVKVDGIPGLYRGFGTVITGAVPARIVFLTSLEMTKEASLKLMEPFKLSEPVQAAIANGIAGMSGSLCSQAVFVPLDVLLINSNENVVDSLEVMVTTEKRDVGHVMKRLIAEDGWRGLYRGLGPRFASMSAWGTTTIVAYEYLSKKILPSSPSVVTDCCHRYQRSCLVASNDEKVHSHRNGTRLSEERIVDLIVTCLVSFCICIDTDTVTERQLSLLHPLSNVYSFDVLLELLTKKTPFQDLVEEHDIDIPRWVYSVREEQNNSGEDPGSSENKAFEKKLGMLLNIIVVCIAIKVEKRLSMREML</sequence>
<dbReference type="AlphaFoldDB" id="A0A427B7P4"/>
<dbReference type="Gene3D" id="1.50.40.10">
    <property type="entry name" value="Mitochondrial carrier domain"/>
    <property type="match status" value="1"/>
</dbReference>
<feature type="transmembrane region" description="Helical" evidence="6">
    <location>
        <begin position="28"/>
        <end position="54"/>
    </location>
</feature>
<dbReference type="PANTHER" id="PTHR46080">
    <property type="entry name" value="MITOCHONDRIAL SUBSTRATE CARRIER FAMILY PROTEIN J"/>
    <property type="match status" value="1"/>
</dbReference>
<evidence type="ECO:0000313" key="7">
    <source>
        <dbReference type="EMBL" id="RRT84502.1"/>
    </source>
</evidence>
<keyword evidence="2 4" id="KW-0812">Transmembrane</keyword>
<evidence type="ECO:0000256" key="4">
    <source>
        <dbReference type="PROSITE-ProRule" id="PRU00282"/>
    </source>
</evidence>
<dbReference type="InterPro" id="IPR023395">
    <property type="entry name" value="MCP_dom_sf"/>
</dbReference>
<dbReference type="PROSITE" id="PS50920">
    <property type="entry name" value="SOLCAR"/>
    <property type="match status" value="2"/>
</dbReference>
<accession>A0A427B7P4</accession>
<keyword evidence="6" id="KW-1133">Transmembrane helix</keyword>
<evidence type="ECO:0000256" key="1">
    <source>
        <dbReference type="ARBA" id="ARBA00004141"/>
    </source>
</evidence>
<comment type="subcellular location">
    <subcellularLocation>
        <location evidence="1">Membrane</location>
        <topology evidence="1">Multi-pass membrane protein</topology>
    </subcellularLocation>
</comment>
<feature type="repeat" description="Solcar" evidence="4">
    <location>
        <begin position="31"/>
        <end position="119"/>
    </location>
</feature>
<dbReference type="EMBL" id="AMZH03000289">
    <property type="protein sequence ID" value="RRT84502.1"/>
    <property type="molecule type" value="Genomic_DNA"/>
</dbReference>
<comment type="similarity">
    <text evidence="5">Belongs to the mitochondrial carrier (TC 2.A.29) family.</text>
</comment>
<dbReference type="SUPFAM" id="SSF103506">
    <property type="entry name" value="Mitochondrial carrier"/>
    <property type="match status" value="1"/>
</dbReference>
<dbReference type="Proteomes" id="UP000287651">
    <property type="component" value="Unassembled WGS sequence"/>
</dbReference>
<evidence type="ECO:0000313" key="8">
    <source>
        <dbReference type="Proteomes" id="UP000287651"/>
    </source>
</evidence>
<keyword evidence="3 4" id="KW-0472">Membrane</keyword>
<gene>
    <name evidence="7" type="ORF">B296_00005274</name>
</gene>
<name>A0A427B7P4_ENSVE</name>
<protein>
    <submittedName>
        <fullName evidence="7">Uncharacterized protein</fullName>
    </submittedName>
</protein>
<comment type="caution">
    <text evidence="7">The sequence shown here is derived from an EMBL/GenBank/DDBJ whole genome shotgun (WGS) entry which is preliminary data.</text>
</comment>
<dbReference type="InterPro" id="IPR018108">
    <property type="entry name" value="MCP_transmembrane"/>
</dbReference>
<evidence type="ECO:0000256" key="6">
    <source>
        <dbReference type="SAM" id="Phobius"/>
    </source>
</evidence>
<evidence type="ECO:0000256" key="5">
    <source>
        <dbReference type="RuleBase" id="RU000488"/>
    </source>
</evidence>
<organism evidence="7 8">
    <name type="scientific">Ensete ventricosum</name>
    <name type="common">Abyssinian banana</name>
    <name type="synonym">Musa ensete</name>
    <dbReference type="NCBI Taxonomy" id="4639"/>
    <lineage>
        <taxon>Eukaryota</taxon>
        <taxon>Viridiplantae</taxon>
        <taxon>Streptophyta</taxon>
        <taxon>Embryophyta</taxon>
        <taxon>Tracheophyta</taxon>
        <taxon>Spermatophyta</taxon>
        <taxon>Magnoliopsida</taxon>
        <taxon>Liliopsida</taxon>
        <taxon>Zingiberales</taxon>
        <taxon>Musaceae</taxon>
        <taxon>Ensete</taxon>
    </lineage>
</organism>
<reference evidence="7 8" key="1">
    <citation type="journal article" date="2014" name="Agronomy (Basel)">
        <title>A Draft Genome Sequence for Ensete ventricosum, the Drought-Tolerant Tree Against Hunger.</title>
        <authorList>
            <person name="Harrison J."/>
            <person name="Moore K.A."/>
            <person name="Paszkiewicz K."/>
            <person name="Jones T."/>
            <person name="Grant M."/>
            <person name="Ambacheew D."/>
            <person name="Muzemil S."/>
            <person name="Studholme D.J."/>
        </authorList>
    </citation>
    <scope>NUCLEOTIDE SEQUENCE [LARGE SCALE GENOMIC DNA]</scope>
</reference>
<dbReference type="Gene3D" id="1.10.510.10">
    <property type="entry name" value="Transferase(Phosphotransferase) domain 1"/>
    <property type="match status" value="1"/>
</dbReference>
<dbReference type="GO" id="GO:0016020">
    <property type="term" value="C:membrane"/>
    <property type="evidence" value="ECO:0007669"/>
    <property type="project" value="UniProtKB-SubCell"/>
</dbReference>
<dbReference type="Pfam" id="PF00153">
    <property type="entry name" value="Mito_carr"/>
    <property type="match status" value="2"/>
</dbReference>